<dbReference type="Proteomes" id="UP000002258">
    <property type="component" value="Chromosome 5"/>
</dbReference>
<dbReference type="FunCoup" id="A3LVM6">
    <property type="interactions" value="259"/>
</dbReference>
<name>A3LVM6_PICST</name>
<dbReference type="RefSeq" id="XP_001384836.2">
    <property type="nucleotide sequence ID" value="XM_001384799.1"/>
</dbReference>
<dbReference type="InParanoid" id="A3LVM6"/>
<feature type="compositionally biased region" description="Polar residues" evidence="1">
    <location>
        <begin position="14"/>
        <end position="23"/>
    </location>
</feature>
<dbReference type="KEGG" id="pic:PICST_32179"/>
<reference evidence="2 3" key="1">
    <citation type="journal article" date="2007" name="Nat. Biotechnol.">
        <title>Genome sequence of the lignocellulose-bioconverting and xylose-fermenting yeast Pichia stipitis.</title>
        <authorList>
            <person name="Jeffries T.W."/>
            <person name="Grigoriev I.V."/>
            <person name="Grimwood J."/>
            <person name="Laplaza J.M."/>
            <person name="Aerts A."/>
            <person name="Salamov A."/>
            <person name="Schmutz J."/>
            <person name="Lindquist E."/>
            <person name="Dehal P."/>
            <person name="Shapiro H."/>
            <person name="Jin Y.S."/>
            <person name="Passoth V."/>
            <person name="Richardson P.M."/>
        </authorList>
    </citation>
    <scope>NUCLEOTIDE SEQUENCE [LARGE SCALE GENOMIC DNA]</scope>
    <source>
        <strain evidence="3">ATCC 58785 / CBS 6054 / NBRC 10063 / NRRL Y-11545</strain>
    </source>
</reference>
<sequence>MSNVPQTPPRLARNQASIRSPNLHTPARTPVREVKGLFTPSTTSKQKSNLLAPPTSNLFKTPSSIKKKPTTNAKNVSSLLPITPEFTPQRSPSRGPRKRKFASNELFKHTSDTQSGHKDLEPLSFGLLLPAPSTVGSGRASSSQTPGSRAKPDGLKLDTLARLNSNLQFEEDDEDIAESDSKMPLTPKKQMIDEQMTTTLTWNWSITEQAKDELSS</sequence>
<feature type="region of interest" description="Disordered" evidence="1">
    <location>
        <begin position="168"/>
        <end position="189"/>
    </location>
</feature>
<gene>
    <name evidence="2" type="ORF">PICST_32179</name>
</gene>
<feature type="region of interest" description="Disordered" evidence="1">
    <location>
        <begin position="1"/>
        <end position="99"/>
    </location>
</feature>
<feature type="compositionally biased region" description="Polar residues" evidence="1">
    <location>
        <begin position="72"/>
        <end position="92"/>
    </location>
</feature>
<accession>A3LVM6</accession>
<evidence type="ECO:0000313" key="2">
    <source>
        <dbReference type="EMBL" id="ABN66807.2"/>
    </source>
</evidence>
<evidence type="ECO:0000313" key="3">
    <source>
        <dbReference type="Proteomes" id="UP000002258"/>
    </source>
</evidence>
<dbReference type="HOGENOM" id="CLU_1278035_0_0_1"/>
<evidence type="ECO:0000256" key="1">
    <source>
        <dbReference type="SAM" id="MobiDB-lite"/>
    </source>
</evidence>
<protein>
    <submittedName>
        <fullName evidence="2">Uncharacterized protein</fullName>
    </submittedName>
</protein>
<proteinExistence type="predicted"/>
<dbReference type="AlphaFoldDB" id="A3LVM6"/>
<organism evidence="2 3">
    <name type="scientific">Scheffersomyces stipitis (strain ATCC 58785 / CBS 6054 / NBRC 10063 / NRRL Y-11545)</name>
    <name type="common">Yeast</name>
    <name type="synonym">Pichia stipitis</name>
    <dbReference type="NCBI Taxonomy" id="322104"/>
    <lineage>
        <taxon>Eukaryota</taxon>
        <taxon>Fungi</taxon>
        <taxon>Dikarya</taxon>
        <taxon>Ascomycota</taxon>
        <taxon>Saccharomycotina</taxon>
        <taxon>Pichiomycetes</taxon>
        <taxon>Debaryomycetaceae</taxon>
        <taxon>Scheffersomyces</taxon>
    </lineage>
</organism>
<dbReference type="GeneID" id="4839453"/>
<feature type="region of interest" description="Disordered" evidence="1">
    <location>
        <begin position="134"/>
        <end position="155"/>
    </location>
</feature>
<dbReference type="STRING" id="322104.A3LVM6"/>
<feature type="compositionally biased region" description="Acidic residues" evidence="1">
    <location>
        <begin position="169"/>
        <end position="178"/>
    </location>
</feature>
<dbReference type="EMBL" id="CP000499">
    <property type="protein sequence ID" value="ABN66807.2"/>
    <property type="molecule type" value="Genomic_DNA"/>
</dbReference>
<keyword evidence="3" id="KW-1185">Reference proteome</keyword>
<dbReference type="OrthoDB" id="3997968at2759"/>
<feature type="compositionally biased region" description="Polar residues" evidence="1">
    <location>
        <begin position="39"/>
        <end position="59"/>
    </location>
</feature>
<feature type="compositionally biased region" description="Polar residues" evidence="1">
    <location>
        <begin position="134"/>
        <end position="147"/>
    </location>
</feature>